<keyword evidence="1" id="KW-1133">Transmembrane helix</keyword>
<feature type="transmembrane region" description="Helical" evidence="1">
    <location>
        <begin position="190"/>
        <end position="211"/>
    </location>
</feature>
<keyword evidence="1" id="KW-0472">Membrane</keyword>
<dbReference type="KEGG" id="scs:Sta7437_3956"/>
<protein>
    <submittedName>
        <fullName evidence="2">Uncharacterized protein</fullName>
    </submittedName>
</protein>
<dbReference type="HOGENOM" id="CLU_1133049_0_0_3"/>
<dbReference type="RefSeq" id="WP_015195097.1">
    <property type="nucleotide sequence ID" value="NC_019748.1"/>
</dbReference>
<dbReference type="AlphaFoldDB" id="K9XY28"/>
<dbReference type="Proteomes" id="UP000010473">
    <property type="component" value="Chromosome"/>
</dbReference>
<keyword evidence="1" id="KW-0812">Transmembrane</keyword>
<sequence length="245" mass="28615">MKSDSWIHIEKIQVSRQQNLPNRVCFQFNENLLREIQLWQETNRKFQFASEILTDFRSYVLLNHQNNFSVELNFCSFYQQDEEKTAVIQSTISLDGKIVQQIRHDYLQEFQLLQRIINAHYWVIEQMLNQLKLKSSSKRTGLASKSRKKQTSQFARHLAQESQLLSWGLSLGLTIIVVLMLIVASINLPVILIITVLFALLAQVVIKNFLLSNSSDLALQKLLSKRFLSSTKIKKIKFNYLNKLK</sequence>
<gene>
    <name evidence="2" type="ordered locus">Sta7437_3956</name>
</gene>
<organism evidence="2 3">
    <name type="scientific">Stanieria cyanosphaera (strain ATCC 29371 / PCC 7437)</name>
    <dbReference type="NCBI Taxonomy" id="111780"/>
    <lineage>
        <taxon>Bacteria</taxon>
        <taxon>Bacillati</taxon>
        <taxon>Cyanobacteriota</taxon>
        <taxon>Cyanophyceae</taxon>
        <taxon>Pleurocapsales</taxon>
        <taxon>Dermocarpellaceae</taxon>
        <taxon>Stanieria</taxon>
    </lineage>
</organism>
<proteinExistence type="predicted"/>
<feature type="transmembrane region" description="Helical" evidence="1">
    <location>
        <begin position="164"/>
        <end position="184"/>
    </location>
</feature>
<evidence type="ECO:0000256" key="1">
    <source>
        <dbReference type="SAM" id="Phobius"/>
    </source>
</evidence>
<keyword evidence="3" id="KW-1185">Reference proteome</keyword>
<dbReference type="OrthoDB" id="463213at2"/>
<name>K9XY28_STAC7</name>
<reference evidence="3" key="1">
    <citation type="journal article" date="2013" name="Proc. Natl. Acad. Sci. U.S.A.">
        <title>Improving the coverage of the cyanobacterial phylum using diversity-driven genome sequencing.</title>
        <authorList>
            <person name="Shih P.M."/>
            <person name="Wu D."/>
            <person name="Latifi A."/>
            <person name="Axen S.D."/>
            <person name="Fewer D.P."/>
            <person name="Talla E."/>
            <person name="Calteau A."/>
            <person name="Cai F."/>
            <person name="Tandeau de Marsac N."/>
            <person name="Rippka R."/>
            <person name="Herdman M."/>
            <person name="Sivonen K."/>
            <person name="Coursin T."/>
            <person name="Laurent T."/>
            <person name="Goodwin L."/>
            <person name="Nolan M."/>
            <person name="Davenport K.W."/>
            <person name="Han C.S."/>
            <person name="Rubin E.M."/>
            <person name="Eisen J.A."/>
            <person name="Woyke T."/>
            <person name="Gugger M."/>
            <person name="Kerfeld C.A."/>
        </authorList>
    </citation>
    <scope>NUCLEOTIDE SEQUENCE [LARGE SCALE GENOMIC DNA]</scope>
    <source>
        <strain evidence="3">ATCC 29371 / PCC 7437</strain>
    </source>
</reference>
<evidence type="ECO:0000313" key="2">
    <source>
        <dbReference type="EMBL" id="AFZ37438.1"/>
    </source>
</evidence>
<dbReference type="eggNOG" id="ENOG50328E9">
    <property type="taxonomic scope" value="Bacteria"/>
</dbReference>
<accession>K9XY28</accession>
<dbReference type="STRING" id="111780.Sta7437_3956"/>
<evidence type="ECO:0000313" key="3">
    <source>
        <dbReference type="Proteomes" id="UP000010473"/>
    </source>
</evidence>
<dbReference type="EMBL" id="CP003653">
    <property type="protein sequence ID" value="AFZ37438.1"/>
    <property type="molecule type" value="Genomic_DNA"/>
</dbReference>